<dbReference type="Proteomes" id="UP001303160">
    <property type="component" value="Unassembled WGS sequence"/>
</dbReference>
<dbReference type="PANTHER" id="PTHR12277">
    <property type="entry name" value="ALPHA/BETA HYDROLASE DOMAIN-CONTAINING PROTEIN"/>
    <property type="match status" value="1"/>
</dbReference>
<protein>
    <submittedName>
        <fullName evidence="2">Alpha/Beta hydrolase protein</fullName>
    </submittedName>
</protein>
<dbReference type="SUPFAM" id="SSF53474">
    <property type="entry name" value="alpha/beta-Hydrolases"/>
    <property type="match status" value="1"/>
</dbReference>
<keyword evidence="1" id="KW-0812">Transmembrane</keyword>
<evidence type="ECO:0000313" key="2">
    <source>
        <dbReference type="EMBL" id="KAK4194635.1"/>
    </source>
</evidence>
<accession>A0AAN7AR54</accession>
<dbReference type="EMBL" id="MU864048">
    <property type="protein sequence ID" value="KAK4194635.1"/>
    <property type="molecule type" value="Genomic_DNA"/>
</dbReference>
<evidence type="ECO:0000256" key="1">
    <source>
        <dbReference type="SAM" id="Phobius"/>
    </source>
</evidence>
<dbReference type="GO" id="GO:0016020">
    <property type="term" value="C:membrane"/>
    <property type="evidence" value="ECO:0007669"/>
    <property type="project" value="TreeGrafter"/>
</dbReference>
<comment type="caution">
    <text evidence="2">The sequence shown here is derived from an EMBL/GenBank/DDBJ whole genome shotgun (WGS) entry which is preliminary data.</text>
</comment>
<dbReference type="Gene3D" id="3.40.50.1820">
    <property type="entry name" value="alpha/beta hydrolase"/>
    <property type="match status" value="1"/>
</dbReference>
<reference evidence="2" key="1">
    <citation type="journal article" date="2023" name="Mol. Phylogenet. Evol.">
        <title>Genome-scale phylogeny and comparative genomics of the fungal order Sordariales.</title>
        <authorList>
            <person name="Hensen N."/>
            <person name="Bonometti L."/>
            <person name="Westerberg I."/>
            <person name="Brannstrom I.O."/>
            <person name="Guillou S."/>
            <person name="Cros-Aarteil S."/>
            <person name="Calhoun S."/>
            <person name="Haridas S."/>
            <person name="Kuo A."/>
            <person name="Mondo S."/>
            <person name="Pangilinan J."/>
            <person name="Riley R."/>
            <person name="LaButti K."/>
            <person name="Andreopoulos B."/>
            <person name="Lipzen A."/>
            <person name="Chen C."/>
            <person name="Yan M."/>
            <person name="Daum C."/>
            <person name="Ng V."/>
            <person name="Clum A."/>
            <person name="Steindorff A."/>
            <person name="Ohm R.A."/>
            <person name="Martin F."/>
            <person name="Silar P."/>
            <person name="Natvig D.O."/>
            <person name="Lalanne C."/>
            <person name="Gautier V."/>
            <person name="Ament-Velasquez S.L."/>
            <person name="Kruys A."/>
            <person name="Hutchinson M.I."/>
            <person name="Powell A.J."/>
            <person name="Barry K."/>
            <person name="Miller A.N."/>
            <person name="Grigoriev I.V."/>
            <person name="Debuchy R."/>
            <person name="Gladieux P."/>
            <person name="Hiltunen Thoren M."/>
            <person name="Johannesson H."/>
        </authorList>
    </citation>
    <scope>NUCLEOTIDE SEQUENCE</scope>
    <source>
        <strain evidence="2">CBS 315.58</strain>
    </source>
</reference>
<gene>
    <name evidence="2" type="ORF">QBC40DRAFT_290375</name>
</gene>
<dbReference type="AlphaFoldDB" id="A0AAN7AR54"/>
<name>A0AAN7AR54_9PEZI</name>
<keyword evidence="1" id="KW-1133">Transmembrane helix</keyword>
<keyword evidence="1" id="KW-0472">Membrane</keyword>
<dbReference type="InterPro" id="IPR029058">
    <property type="entry name" value="AB_hydrolase_fold"/>
</dbReference>
<reference evidence="2" key="2">
    <citation type="submission" date="2023-05" db="EMBL/GenBank/DDBJ databases">
        <authorList>
            <consortium name="Lawrence Berkeley National Laboratory"/>
            <person name="Steindorff A."/>
            <person name="Hensen N."/>
            <person name="Bonometti L."/>
            <person name="Westerberg I."/>
            <person name="Brannstrom I.O."/>
            <person name="Guillou S."/>
            <person name="Cros-Aarteil S."/>
            <person name="Calhoun S."/>
            <person name="Haridas S."/>
            <person name="Kuo A."/>
            <person name="Mondo S."/>
            <person name="Pangilinan J."/>
            <person name="Riley R."/>
            <person name="Labutti K."/>
            <person name="Andreopoulos B."/>
            <person name="Lipzen A."/>
            <person name="Chen C."/>
            <person name="Yanf M."/>
            <person name="Daum C."/>
            <person name="Ng V."/>
            <person name="Clum A."/>
            <person name="Ohm R."/>
            <person name="Martin F."/>
            <person name="Silar P."/>
            <person name="Natvig D."/>
            <person name="Lalanne C."/>
            <person name="Gautier V."/>
            <person name="Ament-Velasquez S.L."/>
            <person name="Kruys A."/>
            <person name="Hutchinson M.I."/>
            <person name="Powell A.J."/>
            <person name="Barry K."/>
            <person name="Miller A.N."/>
            <person name="Grigoriev I.V."/>
            <person name="Debuchy R."/>
            <person name="Gladieux P."/>
            <person name="Thoren M.H."/>
            <person name="Johannesson H."/>
        </authorList>
    </citation>
    <scope>NUCLEOTIDE SEQUENCE</scope>
    <source>
        <strain evidence="2">CBS 315.58</strain>
    </source>
</reference>
<keyword evidence="2" id="KW-0378">Hydrolase</keyword>
<organism evidence="2 3">
    <name type="scientific">Triangularia verruculosa</name>
    <dbReference type="NCBI Taxonomy" id="2587418"/>
    <lineage>
        <taxon>Eukaryota</taxon>
        <taxon>Fungi</taxon>
        <taxon>Dikarya</taxon>
        <taxon>Ascomycota</taxon>
        <taxon>Pezizomycotina</taxon>
        <taxon>Sordariomycetes</taxon>
        <taxon>Sordariomycetidae</taxon>
        <taxon>Sordariales</taxon>
        <taxon>Podosporaceae</taxon>
        <taxon>Triangularia</taxon>
    </lineage>
</organism>
<sequence>MPGTHVVLSGRYRPLSRHIQWHQVVPRSLLHMSCHSCSPLGSSQFRISVQHGPPQGFRPRITHIMLTERSRRRVQTQTILVAPLMFTGLLIGLWTWKCIMMVVFQNKIIYMPGLPPTARSERIADWSSHCGGVQWREERTKAADGTDLAMAVATVPLPKGSRQVAADTAKSVVAHVYVLYFQGNASSIPPRLPDLSWVLRAVSDSKQYALAPMELTFVCLSYRGYWTSRGRASEPGIRLDAEAGANWILQHHERTFGKDSTTRPILLVWGQSIGSGVATNLTATGRIPERLPIQGVILETPFLSIRSMLETLYPQKWLPYKYLWPFLRNHLDSYANLNLIAQKTREKGGDAPFIYILQAERDELVPKEQTEKLHQRCIELGLPVEKGVASVAFHQEAIARGPGKKLAAEAILKLTKRALLETSRG</sequence>
<keyword evidence="3" id="KW-1185">Reference proteome</keyword>
<dbReference type="GO" id="GO:0008474">
    <property type="term" value="F:palmitoyl-(protein) hydrolase activity"/>
    <property type="evidence" value="ECO:0007669"/>
    <property type="project" value="TreeGrafter"/>
</dbReference>
<proteinExistence type="predicted"/>
<feature type="transmembrane region" description="Helical" evidence="1">
    <location>
        <begin position="78"/>
        <end position="96"/>
    </location>
</feature>
<evidence type="ECO:0000313" key="3">
    <source>
        <dbReference type="Proteomes" id="UP001303160"/>
    </source>
</evidence>
<dbReference type="PANTHER" id="PTHR12277:SF64">
    <property type="entry name" value="SUPERFAMILY HYDROLASE, PUTATIVE (AFU_ORTHOLOGUE AFUA_3G01760)-RELATED"/>
    <property type="match status" value="1"/>
</dbReference>